<dbReference type="FunFam" id="1.10.510.10:FF:001170">
    <property type="entry name" value="Ribosomal protein S6 kinase alpha-1"/>
    <property type="match status" value="1"/>
</dbReference>
<dbReference type="InterPro" id="IPR016239">
    <property type="entry name" value="Ribosomal_S6_kinase_II"/>
</dbReference>
<reference evidence="19 20" key="1">
    <citation type="journal article" date="2019" name="BMC Genomics">
        <title>New insights from Opisthorchis felineus genome: update on genomics of the epidemiologically important liver flukes.</title>
        <authorList>
            <person name="Ershov N.I."/>
            <person name="Mordvinov V.A."/>
            <person name="Prokhortchouk E.B."/>
            <person name="Pakharukova M.Y."/>
            <person name="Gunbin K.V."/>
            <person name="Ustyantsev K."/>
            <person name="Genaev M.A."/>
            <person name="Blinov A.G."/>
            <person name="Mazur A."/>
            <person name="Boulygina E."/>
            <person name="Tsygankova S."/>
            <person name="Khrameeva E."/>
            <person name="Chekanov N."/>
            <person name="Fan G."/>
            <person name="Xiao A."/>
            <person name="Zhang H."/>
            <person name="Xu X."/>
            <person name="Yang H."/>
            <person name="Solovyev V."/>
            <person name="Lee S.M."/>
            <person name="Liu X."/>
            <person name="Afonnikov D.A."/>
            <person name="Skryabin K.G."/>
        </authorList>
    </citation>
    <scope>NUCLEOTIDE SEQUENCE [LARGE SCALE GENOMIC DNA]</scope>
    <source>
        <strain evidence="19">AK-0245</strain>
        <tissue evidence="19">Whole organism</tissue>
    </source>
</reference>
<dbReference type="SMART" id="SM00220">
    <property type="entry name" value="S_TKc"/>
    <property type="match status" value="2"/>
</dbReference>
<feature type="binding site" evidence="14 15">
    <location>
        <position position="91"/>
    </location>
    <ligand>
        <name>ATP</name>
        <dbReference type="ChEBI" id="CHEBI:30616"/>
    </ligand>
</feature>
<dbReference type="FunFam" id="3.30.200.20:FF:000013">
    <property type="entry name" value="Ribosomal protein S6 kinase"/>
    <property type="match status" value="1"/>
</dbReference>
<feature type="binding site" evidence="14">
    <location>
        <begin position="474"/>
        <end position="482"/>
    </location>
    <ligand>
        <name>ATP</name>
        <dbReference type="ChEBI" id="CHEBI:30616"/>
    </ligand>
</feature>
<dbReference type="PROSITE" id="PS50011">
    <property type="entry name" value="PROTEIN_KINASE_DOM"/>
    <property type="match status" value="2"/>
</dbReference>
<keyword evidence="9 12" id="KW-0067">ATP-binding</keyword>
<evidence type="ECO:0000259" key="18">
    <source>
        <dbReference type="PROSITE" id="PS51285"/>
    </source>
</evidence>
<dbReference type="GO" id="GO:0035556">
    <property type="term" value="P:intracellular signal transduction"/>
    <property type="evidence" value="ECO:0007669"/>
    <property type="project" value="InterPro"/>
</dbReference>
<dbReference type="InterPro" id="IPR017892">
    <property type="entry name" value="Pkinase_C"/>
</dbReference>
<evidence type="ECO:0000259" key="17">
    <source>
        <dbReference type="PROSITE" id="PS50011"/>
    </source>
</evidence>
<evidence type="ECO:0000256" key="15">
    <source>
        <dbReference type="PROSITE-ProRule" id="PRU10141"/>
    </source>
</evidence>
<feature type="binding site" evidence="14">
    <location>
        <begin position="65"/>
        <end position="73"/>
    </location>
    <ligand>
        <name>ATP</name>
        <dbReference type="ChEBI" id="CHEBI:30616"/>
    </ligand>
</feature>
<dbReference type="Gene3D" id="1.10.510.10">
    <property type="entry name" value="Transferase(Phosphotransferase) domain 1"/>
    <property type="match status" value="2"/>
</dbReference>
<keyword evidence="8 12" id="KW-0418">Kinase</keyword>
<evidence type="ECO:0000256" key="5">
    <source>
        <dbReference type="ARBA" id="ARBA00022679"/>
    </source>
</evidence>
<dbReference type="EMBL" id="SJOL01010002">
    <property type="protein sequence ID" value="TGZ52487.1"/>
    <property type="molecule type" value="Genomic_DNA"/>
</dbReference>
<dbReference type="PIRSF" id="PIRSF000606">
    <property type="entry name" value="Ribsml_S6_kin_2"/>
    <property type="match status" value="1"/>
</dbReference>
<comment type="similarity">
    <text evidence="2 12">Belongs to the protein kinase superfamily. AGC Ser/Thr protein kinase family. S6 kinase subfamily.</text>
</comment>
<feature type="active site" description="Proton acceptor" evidence="13">
    <location>
        <position position="585"/>
    </location>
</feature>
<feature type="domain" description="Protein kinase" evidence="17">
    <location>
        <begin position="59"/>
        <end position="320"/>
    </location>
</feature>
<dbReference type="EMBL" id="SJOL01010002">
    <property type="protein sequence ID" value="TGZ52488.1"/>
    <property type="molecule type" value="Genomic_DNA"/>
</dbReference>
<dbReference type="EMBL" id="SJOL01010002">
    <property type="protein sequence ID" value="TGZ52485.1"/>
    <property type="molecule type" value="Genomic_DNA"/>
</dbReference>
<dbReference type="CDD" id="cd05582">
    <property type="entry name" value="STKc_RSK_N"/>
    <property type="match status" value="1"/>
</dbReference>
<keyword evidence="6" id="KW-0677">Repeat</keyword>
<feature type="binding site" evidence="14">
    <location>
        <position position="497"/>
    </location>
    <ligand>
        <name>ATP</name>
        <dbReference type="ChEBI" id="CHEBI:30616"/>
    </ligand>
</feature>
<organism evidence="19 20">
    <name type="scientific">Opisthorchis felineus</name>
    <dbReference type="NCBI Taxonomy" id="147828"/>
    <lineage>
        <taxon>Eukaryota</taxon>
        <taxon>Metazoa</taxon>
        <taxon>Spiralia</taxon>
        <taxon>Lophotrochozoa</taxon>
        <taxon>Platyhelminthes</taxon>
        <taxon>Trematoda</taxon>
        <taxon>Digenea</taxon>
        <taxon>Opisthorchiida</taxon>
        <taxon>Opisthorchiata</taxon>
        <taxon>Opisthorchiidae</taxon>
        <taxon>Opisthorchis</taxon>
    </lineage>
</organism>
<evidence type="ECO:0000256" key="12">
    <source>
        <dbReference type="PIRNR" id="PIRNR000606"/>
    </source>
</evidence>
<dbReference type="InterPro" id="IPR017441">
    <property type="entry name" value="Protein_kinase_ATP_BS"/>
</dbReference>
<evidence type="ECO:0000313" key="20">
    <source>
        <dbReference type="Proteomes" id="UP000308267"/>
    </source>
</evidence>
<dbReference type="Gene3D" id="3.30.200.20">
    <property type="entry name" value="Phosphorylase Kinase, domain 1"/>
    <property type="match status" value="2"/>
</dbReference>
<evidence type="ECO:0000256" key="16">
    <source>
        <dbReference type="SAM" id="MobiDB-lite"/>
    </source>
</evidence>
<feature type="region of interest" description="Disordered" evidence="16">
    <location>
        <begin position="391"/>
        <end position="421"/>
    </location>
</feature>
<dbReference type="InterPro" id="IPR041906">
    <property type="entry name" value="RSK_N"/>
</dbReference>
<sequence length="788" mass="88470">MPLAPLIEPFPEKGDEKCAKCISIDDVCDEGVPKEEDQHTEINVESLAQTAEKAGREDFELLRVLGQGSFGKVFLVRKNTGRDKGTLYAMKVLKKAVLKVRDRLRTKMERDILTQIRHPFIVNLLYAFQTEGKVYLILEFLRGGDLFSRLSKEYMFTEDDVKFYLAELALALDYLHRHGIVYRDLKPENILLHQDGHIRLTDFGLSKEAISEASDGRTYSFCGTVEYMAPEVVNRHGHGTAADWWSFGVLMYELLTGTLPFQADHRKDTMELILKAKLAMPQFLSPDAQSLLRALFKRTPSNRLGYGPNGFADLKKHSFFATVNWNDLLTGRATPPFKPTCSHLDEAVNFDSQFTSIPPFDSPGAPPSASAHTLFRGFSYVAPSFFVESDSNTVNSGQQADGLKERNGRCSPKPPVPEVDSNNATEINRAQPALVPADLPPLTPTTAKHFQRLAGLQGVKTKQFTTDYTISDELGRGSYAIVYRCINRTSRKVFSVKVIDKVKRDVREEVEILMRLHNHPNIVRLWDVYEIGNLVYLVMDYLEGGELLDRICQQKCFSEREASAVMAVLSKTLEYLHQNMIVHRDLKPSNILYADRTADPSSLRICDFGFAKQLRAENGLLMTPCYTANFAAPEVLKMQGYHAACDVWSLGVLMYTMLSGQTPFASNPDDKPDVILSRIESGKLKLDGPTWDTISESAKDLLSRMLNPEPSKRCTAEEVVRHSWIAHGTNLSPDSTVHVDARDARVIKDNVAATFRAIKTTPMPTLEPVESSTLARRRGRSKNFSSQS</sequence>
<dbReference type="AlphaFoldDB" id="A0A4S2KRI9"/>
<dbReference type="GO" id="GO:0004674">
    <property type="term" value="F:protein serine/threonine kinase activity"/>
    <property type="evidence" value="ECO:0007669"/>
    <property type="project" value="UniProtKB-KW"/>
</dbReference>
<keyword evidence="7 12" id="KW-0547">Nucleotide-binding</keyword>
<accession>A0A4S2KRI9</accession>
<protein>
    <recommendedName>
        <fullName evidence="12">Ribosomal protein S6 kinase</fullName>
        <ecNumber evidence="12">2.7.11.1</ecNumber>
    </recommendedName>
</protein>
<dbReference type="Pfam" id="PF00433">
    <property type="entry name" value="Pkinase_C"/>
    <property type="match status" value="1"/>
</dbReference>
<dbReference type="CDD" id="cd14091">
    <property type="entry name" value="STKc_RSK_C"/>
    <property type="match status" value="1"/>
</dbReference>
<evidence type="ECO:0000256" key="3">
    <source>
        <dbReference type="ARBA" id="ARBA00022527"/>
    </source>
</evidence>
<keyword evidence="3 12" id="KW-0723">Serine/threonine-protein kinase</keyword>
<gene>
    <name evidence="19" type="ORF">CRM22_010606</name>
</gene>
<evidence type="ECO:0000256" key="6">
    <source>
        <dbReference type="ARBA" id="ARBA00022737"/>
    </source>
</evidence>
<proteinExistence type="inferred from homology"/>
<keyword evidence="5 12" id="KW-0808">Transferase</keyword>
<feature type="domain" description="Protein kinase" evidence="17">
    <location>
        <begin position="468"/>
        <end position="725"/>
    </location>
</feature>
<dbReference type="Pfam" id="PF00069">
    <property type="entry name" value="Pkinase"/>
    <property type="match status" value="2"/>
</dbReference>
<evidence type="ECO:0000256" key="11">
    <source>
        <dbReference type="ARBA" id="ARBA00048679"/>
    </source>
</evidence>
<evidence type="ECO:0000256" key="9">
    <source>
        <dbReference type="ARBA" id="ARBA00022840"/>
    </source>
</evidence>
<dbReference type="InterPro" id="IPR011009">
    <property type="entry name" value="Kinase-like_dom_sf"/>
</dbReference>
<dbReference type="InterPro" id="IPR008271">
    <property type="entry name" value="Ser/Thr_kinase_AS"/>
</dbReference>
<dbReference type="Proteomes" id="UP000308267">
    <property type="component" value="Unassembled WGS sequence"/>
</dbReference>
<comment type="catalytic activity">
    <reaction evidence="10 12">
        <text>L-threonyl-[protein] + ATP = O-phospho-L-threonyl-[protein] + ADP + H(+)</text>
        <dbReference type="Rhea" id="RHEA:46608"/>
        <dbReference type="Rhea" id="RHEA-COMP:11060"/>
        <dbReference type="Rhea" id="RHEA-COMP:11605"/>
        <dbReference type="ChEBI" id="CHEBI:15378"/>
        <dbReference type="ChEBI" id="CHEBI:30013"/>
        <dbReference type="ChEBI" id="CHEBI:30616"/>
        <dbReference type="ChEBI" id="CHEBI:61977"/>
        <dbReference type="ChEBI" id="CHEBI:456216"/>
        <dbReference type="EC" id="2.7.11.1"/>
    </reaction>
</comment>
<evidence type="ECO:0000313" key="19">
    <source>
        <dbReference type="EMBL" id="TGZ52485.1"/>
    </source>
</evidence>
<evidence type="ECO:0000256" key="14">
    <source>
        <dbReference type="PIRSR" id="PIRSR000606-51"/>
    </source>
</evidence>
<dbReference type="EMBL" id="SJOL01010002">
    <property type="protein sequence ID" value="TGZ52486.1"/>
    <property type="molecule type" value="Genomic_DNA"/>
</dbReference>
<comment type="cofactor">
    <cofactor evidence="1 12">
        <name>Mg(2+)</name>
        <dbReference type="ChEBI" id="CHEBI:18420"/>
    </cofactor>
</comment>
<feature type="active site" description="Proton acceptor" evidence="13">
    <location>
        <position position="184"/>
    </location>
</feature>
<dbReference type="EC" id="2.7.11.1" evidence="12"/>
<evidence type="ECO:0000256" key="8">
    <source>
        <dbReference type="ARBA" id="ARBA00022777"/>
    </source>
</evidence>
<dbReference type="EMBL" id="SJOL01010002">
    <property type="protein sequence ID" value="TGZ52484.1"/>
    <property type="molecule type" value="Genomic_DNA"/>
</dbReference>
<keyword evidence="4" id="KW-0597">Phosphoprotein</keyword>
<evidence type="ECO:0000256" key="13">
    <source>
        <dbReference type="PIRSR" id="PIRSR000606-50"/>
    </source>
</evidence>
<dbReference type="PROSITE" id="PS00108">
    <property type="entry name" value="PROTEIN_KINASE_ST"/>
    <property type="match status" value="2"/>
</dbReference>
<name>A0A4S2KRI9_OPIFE</name>
<dbReference type="PANTHER" id="PTHR24351">
    <property type="entry name" value="RIBOSOMAL PROTEIN S6 KINASE"/>
    <property type="match status" value="1"/>
</dbReference>
<keyword evidence="20" id="KW-1185">Reference proteome</keyword>
<feature type="region of interest" description="Disordered" evidence="16">
    <location>
        <begin position="764"/>
        <end position="788"/>
    </location>
</feature>
<dbReference type="EMBL" id="SJOL01010002">
    <property type="protein sequence ID" value="TGZ52483.1"/>
    <property type="molecule type" value="Genomic_DNA"/>
</dbReference>
<dbReference type="GO" id="GO:0005524">
    <property type="term" value="F:ATP binding"/>
    <property type="evidence" value="ECO:0007669"/>
    <property type="project" value="UniProtKB-UniRule"/>
</dbReference>
<dbReference type="OrthoDB" id="63267at2759"/>
<dbReference type="GO" id="GO:0000287">
    <property type="term" value="F:magnesium ion binding"/>
    <property type="evidence" value="ECO:0007669"/>
    <property type="project" value="InterPro"/>
</dbReference>
<dbReference type="FunFam" id="1.10.510.10:FF:000010">
    <property type="entry name" value="Ribosomal protein S6 kinase"/>
    <property type="match status" value="1"/>
</dbReference>
<dbReference type="InterPro" id="IPR000961">
    <property type="entry name" value="AGC-kinase_C"/>
</dbReference>
<dbReference type="InterPro" id="IPR000719">
    <property type="entry name" value="Prot_kinase_dom"/>
</dbReference>
<dbReference type="STRING" id="147828.A0A4S2KRI9"/>
<feature type="domain" description="AGC-kinase C-terminal" evidence="18">
    <location>
        <begin position="321"/>
        <end position="390"/>
    </location>
</feature>
<evidence type="ECO:0000256" key="2">
    <source>
        <dbReference type="ARBA" id="ARBA00009804"/>
    </source>
</evidence>
<evidence type="ECO:0000256" key="7">
    <source>
        <dbReference type="ARBA" id="ARBA00022741"/>
    </source>
</evidence>
<dbReference type="PROSITE" id="PS51285">
    <property type="entry name" value="AGC_KINASE_CTER"/>
    <property type="match status" value="1"/>
</dbReference>
<dbReference type="SUPFAM" id="SSF56112">
    <property type="entry name" value="Protein kinase-like (PK-like)"/>
    <property type="match status" value="2"/>
</dbReference>
<evidence type="ECO:0000256" key="10">
    <source>
        <dbReference type="ARBA" id="ARBA00047899"/>
    </source>
</evidence>
<evidence type="ECO:0000256" key="4">
    <source>
        <dbReference type="ARBA" id="ARBA00022553"/>
    </source>
</evidence>
<evidence type="ECO:0000256" key="1">
    <source>
        <dbReference type="ARBA" id="ARBA00001946"/>
    </source>
</evidence>
<comment type="catalytic activity">
    <reaction evidence="11 12">
        <text>L-seryl-[protein] + ATP = O-phospho-L-seryl-[protein] + ADP + H(+)</text>
        <dbReference type="Rhea" id="RHEA:17989"/>
        <dbReference type="Rhea" id="RHEA-COMP:9863"/>
        <dbReference type="Rhea" id="RHEA-COMP:11604"/>
        <dbReference type="ChEBI" id="CHEBI:15378"/>
        <dbReference type="ChEBI" id="CHEBI:29999"/>
        <dbReference type="ChEBI" id="CHEBI:30616"/>
        <dbReference type="ChEBI" id="CHEBI:83421"/>
        <dbReference type="ChEBI" id="CHEBI:456216"/>
        <dbReference type="EC" id="2.7.11.1"/>
    </reaction>
</comment>
<dbReference type="PROSITE" id="PS00107">
    <property type="entry name" value="PROTEIN_KINASE_ATP"/>
    <property type="match status" value="1"/>
</dbReference>
<comment type="caution">
    <text evidence="19">The sequence shown here is derived from an EMBL/GenBank/DDBJ whole genome shotgun (WGS) entry which is preliminary data.</text>
</comment>
<dbReference type="SMART" id="SM00133">
    <property type="entry name" value="S_TK_X"/>
    <property type="match status" value="1"/>
</dbReference>